<feature type="domain" description="DUF6534" evidence="3">
    <location>
        <begin position="166"/>
        <end position="254"/>
    </location>
</feature>
<evidence type="ECO:0000256" key="1">
    <source>
        <dbReference type="SAM" id="MobiDB-lite"/>
    </source>
</evidence>
<feature type="transmembrane region" description="Helical" evidence="2">
    <location>
        <begin position="117"/>
        <end position="137"/>
    </location>
</feature>
<feature type="transmembrane region" description="Helical" evidence="2">
    <location>
        <begin position="202"/>
        <end position="225"/>
    </location>
</feature>
<feature type="transmembrane region" description="Helical" evidence="2">
    <location>
        <begin position="6"/>
        <end position="34"/>
    </location>
</feature>
<evidence type="ECO:0000259" key="3">
    <source>
        <dbReference type="Pfam" id="PF20152"/>
    </source>
</evidence>
<sequence>MPSDIALTYGALLVGGSIALFLSGILSVQCIIYFRLYPGEDWRRNAILILVWILDLLHSAFIVTSLYIYFIQYFGDKEKIATISWSIALTVVVTAIQTLIVHWYFAHKIYQSSGKNWWITAPVGLLAFLRLSAAAFSTTEMILVKRFSVFTRHYPGWVFTTGLTLSAAVDIIITVWLCYFLQKMRRRTASTIMAHVVNLLTLYTLENGFITCVTTTASLICWLTMPTNLVFLGLHFVIGKLYANSLLISLNTRKELREMRWNGSAKAGHGWPGPEPVLTSADFTIPYTYTSTNMTTRTYEYGGNTSLTMTSPTSAYRPAFKVHRLPTTLEVSVERRVERTSDDLSDIIRNEYSARLNAQQYQYHRPRPRSPRHTVDPWRSLP</sequence>
<evidence type="ECO:0000313" key="5">
    <source>
        <dbReference type="Proteomes" id="UP001221142"/>
    </source>
</evidence>
<dbReference type="InterPro" id="IPR045339">
    <property type="entry name" value="DUF6534"/>
</dbReference>
<dbReference type="AlphaFoldDB" id="A0AAD7BC80"/>
<feature type="transmembrane region" description="Helical" evidence="2">
    <location>
        <begin position="157"/>
        <end position="181"/>
    </location>
</feature>
<dbReference type="Proteomes" id="UP001221142">
    <property type="component" value="Unassembled WGS sequence"/>
</dbReference>
<accession>A0AAD7BC80</accession>
<feature type="region of interest" description="Disordered" evidence="1">
    <location>
        <begin position="358"/>
        <end position="382"/>
    </location>
</feature>
<keyword evidence="2" id="KW-0472">Membrane</keyword>
<feature type="transmembrane region" description="Helical" evidence="2">
    <location>
        <begin position="83"/>
        <end position="105"/>
    </location>
</feature>
<proteinExistence type="predicted"/>
<dbReference type="PANTHER" id="PTHR40465">
    <property type="entry name" value="CHROMOSOME 1, WHOLE GENOME SHOTGUN SEQUENCE"/>
    <property type="match status" value="1"/>
</dbReference>
<dbReference type="PANTHER" id="PTHR40465:SF1">
    <property type="entry name" value="DUF6534 DOMAIN-CONTAINING PROTEIN"/>
    <property type="match status" value="1"/>
</dbReference>
<feature type="transmembrane region" description="Helical" evidence="2">
    <location>
        <begin position="231"/>
        <end position="250"/>
    </location>
</feature>
<name>A0AAD7BC80_9AGAR</name>
<protein>
    <recommendedName>
        <fullName evidence="3">DUF6534 domain-containing protein</fullName>
    </recommendedName>
</protein>
<evidence type="ECO:0000256" key="2">
    <source>
        <dbReference type="SAM" id="Phobius"/>
    </source>
</evidence>
<keyword evidence="5" id="KW-1185">Reference proteome</keyword>
<reference evidence="4" key="1">
    <citation type="submission" date="2023-03" db="EMBL/GenBank/DDBJ databases">
        <title>Massive genome expansion in bonnet fungi (Mycena s.s.) driven by repeated elements and novel gene families across ecological guilds.</title>
        <authorList>
            <consortium name="Lawrence Berkeley National Laboratory"/>
            <person name="Harder C.B."/>
            <person name="Miyauchi S."/>
            <person name="Viragh M."/>
            <person name="Kuo A."/>
            <person name="Thoen E."/>
            <person name="Andreopoulos B."/>
            <person name="Lu D."/>
            <person name="Skrede I."/>
            <person name="Drula E."/>
            <person name="Henrissat B."/>
            <person name="Morin E."/>
            <person name="Kohler A."/>
            <person name="Barry K."/>
            <person name="LaButti K."/>
            <person name="Morin E."/>
            <person name="Salamov A."/>
            <person name="Lipzen A."/>
            <person name="Mereny Z."/>
            <person name="Hegedus B."/>
            <person name="Baldrian P."/>
            <person name="Stursova M."/>
            <person name="Weitz H."/>
            <person name="Taylor A."/>
            <person name="Grigoriev I.V."/>
            <person name="Nagy L.G."/>
            <person name="Martin F."/>
            <person name="Kauserud H."/>
        </authorList>
    </citation>
    <scope>NUCLEOTIDE SEQUENCE</scope>
    <source>
        <strain evidence="4">9284</strain>
    </source>
</reference>
<dbReference type="EMBL" id="JARKIF010000022">
    <property type="protein sequence ID" value="KAJ7616567.1"/>
    <property type="molecule type" value="Genomic_DNA"/>
</dbReference>
<keyword evidence="2" id="KW-0812">Transmembrane</keyword>
<dbReference type="Pfam" id="PF20152">
    <property type="entry name" value="DUF6534"/>
    <property type="match status" value="1"/>
</dbReference>
<gene>
    <name evidence="4" type="ORF">FB45DRAFT_1034889</name>
</gene>
<keyword evidence="2" id="KW-1133">Transmembrane helix</keyword>
<evidence type="ECO:0000313" key="4">
    <source>
        <dbReference type="EMBL" id="KAJ7616567.1"/>
    </source>
</evidence>
<feature type="transmembrane region" description="Helical" evidence="2">
    <location>
        <begin position="46"/>
        <end position="71"/>
    </location>
</feature>
<comment type="caution">
    <text evidence="4">The sequence shown here is derived from an EMBL/GenBank/DDBJ whole genome shotgun (WGS) entry which is preliminary data.</text>
</comment>
<organism evidence="4 5">
    <name type="scientific">Roridomyces roridus</name>
    <dbReference type="NCBI Taxonomy" id="1738132"/>
    <lineage>
        <taxon>Eukaryota</taxon>
        <taxon>Fungi</taxon>
        <taxon>Dikarya</taxon>
        <taxon>Basidiomycota</taxon>
        <taxon>Agaricomycotina</taxon>
        <taxon>Agaricomycetes</taxon>
        <taxon>Agaricomycetidae</taxon>
        <taxon>Agaricales</taxon>
        <taxon>Marasmiineae</taxon>
        <taxon>Mycenaceae</taxon>
        <taxon>Roridomyces</taxon>
    </lineage>
</organism>